<dbReference type="Proteomes" id="UP000189981">
    <property type="component" value="Unassembled WGS sequence"/>
</dbReference>
<evidence type="ECO:0008006" key="4">
    <source>
        <dbReference type="Google" id="ProtNLM"/>
    </source>
</evidence>
<protein>
    <recommendedName>
        <fullName evidence="4">DUF4249 domain-containing protein</fullName>
    </recommendedName>
</protein>
<keyword evidence="1" id="KW-0732">Signal</keyword>
<reference evidence="3" key="1">
    <citation type="submission" date="2017-02" db="EMBL/GenBank/DDBJ databases">
        <authorList>
            <person name="Varghese N."/>
            <person name="Submissions S."/>
        </authorList>
    </citation>
    <scope>NUCLEOTIDE SEQUENCE [LARGE SCALE GENOMIC DNA]</scope>
    <source>
        <strain evidence="3">DSM 22385</strain>
    </source>
</reference>
<dbReference type="AlphaFoldDB" id="A0A1T5DJD2"/>
<feature type="signal peptide" evidence="1">
    <location>
        <begin position="1"/>
        <end position="27"/>
    </location>
</feature>
<dbReference type="STRING" id="572036.SAMN05661099_2375"/>
<dbReference type="PROSITE" id="PS51257">
    <property type="entry name" value="PROKAR_LIPOPROTEIN"/>
    <property type="match status" value="1"/>
</dbReference>
<proteinExistence type="predicted"/>
<dbReference type="Pfam" id="PF14054">
    <property type="entry name" value="DUF4249"/>
    <property type="match status" value="1"/>
</dbReference>
<sequence>MNRIFRSKTMCPIFSLASILMCLILSSCEEVIDADLSKAEPLIVIEGSISDQSEVHTVKVSKTIAFDQPTKFNGVPGAKVTVYSSNSQTYTFTSTGDGTYKSQRFRGTPGVSYILEVITGGKTYKASSLMPAAVKPDSINFKKLTFFGDSKLYPSIYYKDPPRIQNQYRYIVKINGVLKADQVSEDRFSDGNATSDLITFDGDGVVAGDKVDVEIQCIDRNVFKYYFAISQIGGNGGPPVAPSNPESNLDNGALGIFSANTRSAYTISLK</sequence>
<keyword evidence="3" id="KW-1185">Reference proteome</keyword>
<evidence type="ECO:0000256" key="1">
    <source>
        <dbReference type="SAM" id="SignalP"/>
    </source>
</evidence>
<evidence type="ECO:0000313" key="2">
    <source>
        <dbReference type="EMBL" id="SKB71533.1"/>
    </source>
</evidence>
<dbReference type="EMBL" id="FUYR01000002">
    <property type="protein sequence ID" value="SKB71533.1"/>
    <property type="molecule type" value="Genomic_DNA"/>
</dbReference>
<organism evidence="2 3">
    <name type="scientific">Daejeonella lutea</name>
    <dbReference type="NCBI Taxonomy" id="572036"/>
    <lineage>
        <taxon>Bacteria</taxon>
        <taxon>Pseudomonadati</taxon>
        <taxon>Bacteroidota</taxon>
        <taxon>Sphingobacteriia</taxon>
        <taxon>Sphingobacteriales</taxon>
        <taxon>Sphingobacteriaceae</taxon>
        <taxon>Daejeonella</taxon>
    </lineage>
</organism>
<gene>
    <name evidence="2" type="ORF">SAMN05661099_2375</name>
</gene>
<evidence type="ECO:0000313" key="3">
    <source>
        <dbReference type="Proteomes" id="UP000189981"/>
    </source>
</evidence>
<accession>A0A1T5DJD2</accession>
<name>A0A1T5DJD2_9SPHI</name>
<dbReference type="RefSeq" id="WP_079702883.1">
    <property type="nucleotide sequence ID" value="NZ_FUYR01000002.1"/>
</dbReference>
<dbReference type="InterPro" id="IPR025345">
    <property type="entry name" value="DUF4249"/>
</dbReference>
<feature type="chain" id="PRO_5012910996" description="DUF4249 domain-containing protein" evidence="1">
    <location>
        <begin position="28"/>
        <end position="270"/>
    </location>
</feature>